<feature type="domain" description="SH3" evidence="16">
    <location>
        <begin position="2069"/>
        <end position="2137"/>
    </location>
</feature>
<dbReference type="InterPro" id="IPR001452">
    <property type="entry name" value="SH3_domain"/>
</dbReference>
<evidence type="ECO:0000256" key="4">
    <source>
        <dbReference type="ARBA" id="ARBA00022443"/>
    </source>
</evidence>
<evidence type="ECO:0000256" key="8">
    <source>
        <dbReference type="ARBA" id="ARBA00023018"/>
    </source>
</evidence>
<dbReference type="RefSeq" id="XP_041437704.1">
    <property type="nucleotide sequence ID" value="XM_041581770.1"/>
</dbReference>
<dbReference type="InterPro" id="IPR036116">
    <property type="entry name" value="FN3_sf"/>
</dbReference>
<evidence type="ECO:0000313" key="24">
    <source>
        <dbReference type="RefSeq" id="XP_041437705.1"/>
    </source>
</evidence>
<feature type="compositionally biased region" description="Basic and acidic residues" evidence="15">
    <location>
        <begin position="1820"/>
        <end position="1832"/>
    </location>
</feature>
<keyword evidence="19 20" id="KW-0675">Receptor</keyword>
<dbReference type="SMART" id="SM00326">
    <property type="entry name" value="SH3"/>
    <property type="match status" value="3"/>
</dbReference>
<organism evidence="18 21">
    <name type="scientific">Xenopus laevis</name>
    <name type="common">African clawed frog</name>
    <dbReference type="NCBI Taxonomy" id="8355"/>
    <lineage>
        <taxon>Eukaryota</taxon>
        <taxon>Metazoa</taxon>
        <taxon>Chordata</taxon>
        <taxon>Craniata</taxon>
        <taxon>Vertebrata</taxon>
        <taxon>Euteleostomi</taxon>
        <taxon>Amphibia</taxon>
        <taxon>Batrachia</taxon>
        <taxon>Anura</taxon>
        <taxon>Pipoidea</taxon>
        <taxon>Pipidae</taxon>
        <taxon>Xenopodinae</taxon>
        <taxon>Xenopus</taxon>
        <taxon>Xenopus</taxon>
    </lineage>
</organism>
<keyword evidence="8" id="KW-0770">Synapse</keyword>
<keyword evidence="7" id="KW-0677">Repeat</keyword>
<dbReference type="SMART" id="SM00060">
    <property type="entry name" value="FN3"/>
    <property type="match status" value="3"/>
</dbReference>
<evidence type="ECO:0000259" key="17">
    <source>
        <dbReference type="PROSITE" id="PS50853"/>
    </source>
</evidence>
<reference evidence="19 20" key="1">
    <citation type="submission" date="2025-04" db="UniProtKB">
        <authorList>
            <consortium name="RefSeq"/>
        </authorList>
    </citation>
    <scope>IDENTIFICATION</scope>
    <source>
        <strain evidence="19 20">J_2021</strain>
        <tissue evidence="19 20">Erythrocytes</tissue>
    </source>
</reference>
<feature type="compositionally biased region" description="Polar residues" evidence="15">
    <location>
        <begin position="1049"/>
        <end position="1072"/>
    </location>
</feature>
<evidence type="ECO:0000313" key="19">
    <source>
        <dbReference type="RefSeq" id="XP_018101713.2"/>
    </source>
</evidence>
<dbReference type="RefSeq" id="XP_018101713.2">
    <property type="nucleotide sequence ID" value="XM_018246224.2"/>
</dbReference>
<feature type="region of interest" description="Disordered" evidence="15">
    <location>
        <begin position="2021"/>
        <end position="2063"/>
    </location>
</feature>
<keyword evidence="6" id="KW-0963">Cytoplasm</keyword>
<feature type="coiled-coil region" evidence="14">
    <location>
        <begin position="91"/>
        <end position="140"/>
    </location>
</feature>
<evidence type="ECO:0000256" key="12">
    <source>
        <dbReference type="ARBA" id="ARBA00068024"/>
    </source>
</evidence>
<dbReference type="RefSeq" id="XP_018101715.2">
    <property type="nucleotide sequence ID" value="XM_018246226.2"/>
</dbReference>
<dbReference type="PANTHER" id="PTHR14234">
    <property type="entry name" value="RIM BINDING PROTEIN-RELATED"/>
    <property type="match status" value="1"/>
</dbReference>
<dbReference type="FunFam" id="2.60.40.10:FF:001380">
    <property type="entry name" value="Peripheral-type benzodiazepine receptor-associated protein 1"/>
    <property type="match status" value="1"/>
</dbReference>
<dbReference type="Pfam" id="PF07653">
    <property type="entry name" value="SH3_2"/>
    <property type="match status" value="3"/>
</dbReference>
<evidence type="ECO:0000256" key="9">
    <source>
        <dbReference type="ARBA" id="ARBA00023136"/>
    </source>
</evidence>
<dbReference type="FunFam" id="2.30.30.40:FF:000016">
    <property type="entry name" value="RIMS-binding protein 2 isoform X2"/>
    <property type="match status" value="1"/>
</dbReference>
<dbReference type="GO" id="GO:0045202">
    <property type="term" value="C:synapse"/>
    <property type="evidence" value="ECO:0007669"/>
    <property type="project" value="UniProtKB-SubCell"/>
</dbReference>
<dbReference type="Proteomes" id="UP000186698">
    <property type="component" value="Chromosome 2L"/>
</dbReference>
<evidence type="ECO:0000256" key="3">
    <source>
        <dbReference type="ARBA" id="ARBA00010749"/>
    </source>
</evidence>
<protein>
    <recommendedName>
        <fullName evidence="12">RIMS-binding protein 2</fullName>
    </recommendedName>
</protein>
<feature type="coiled-coil region" evidence="14">
    <location>
        <begin position="14"/>
        <end position="48"/>
    </location>
</feature>
<feature type="compositionally biased region" description="Polar residues" evidence="15">
    <location>
        <begin position="1807"/>
        <end position="1819"/>
    </location>
</feature>
<dbReference type="Gene3D" id="2.30.30.40">
    <property type="entry name" value="SH3 Domains"/>
    <property type="match status" value="3"/>
</dbReference>
<gene>
    <name evidence="19 20 21 22 23 24" type="primary">tspoap1.L</name>
</gene>
<evidence type="ECO:0000256" key="5">
    <source>
        <dbReference type="ARBA" id="ARBA00022475"/>
    </source>
</evidence>
<dbReference type="GeneID" id="108708000"/>
<feature type="domain" description="SH3" evidence="16">
    <location>
        <begin position="965"/>
        <end position="1032"/>
    </location>
</feature>
<feature type="region of interest" description="Disordered" evidence="15">
    <location>
        <begin position="1930"/>
        <end position="1959"/>
    </location>
</feature>
<dbReference type="Pfam" id="PF25523">
    <property type="entry name" value="Ig_RIMBP2"/>
    <property type="match status" value="1"/>
</dbReference>
<comment type="similarity">
    <text evidence="3">Belongs to the RIMBP family.</text>
</comment>
<accession>A0A8J0UGS9</accession>
<dbReference type="FunFam" id="2.60.40.10:FF:000072">
    <property type="entry name" value="RIMS-binding protein 2 isoform X1"/>
    <property type="match status" value="1"/>
</dbReference>
<feature type="compositionally biased region" description="Acidic residues" evidence="15">
    <location>
        <begin position="1652"/>
        <end position="1665"/>
    </location>
</feature>
<dbReference type="PANTHER" id="PTHR14234:SF20">
    <property type="entry name" value="PERIPHERAL-TYPE BENZODIAZEPINE RECEPTOR-ASSOCIATED PROTEIN 1"/>
    <property type="match status" value="1"/>
</dbReference>
<evidence type="ECO:0000259" key="16">
    <source>
        <dbReference type="PROSITE" id="PS50002"/>
    </source>
</evidence>
<sequence>MLKESVNYSNCSPNKSDSLLLEECHRELERLKRELENEKLKTQDVHKKCSMELRRYKEASEREKNKLANDLKSKWEQQNARELQQLKDSILRDRELEIKQLLRSKEEQLKEMHALLQKERDVAVRQARELQKQLAEELLNKGYSRKASNTKKKEVNSESVECRCKLQDVLSKLRWEYDGEQAASIRHLKMELQLERHFFLKYILENSRINISTLPQVRTKPCESGERKYGRYSLGSHSVKLQHQDLMPSKVKSPDNTSPVVLGIKYLEWASPEIDSTCSSFKGKCWDINAGDLVMPKTSANFSDINAGDLVMPKTSANCSDDFPLNKHFASENEIISVAFPYSYSKPSFENTDEQPTDVSSCTSGIEANDLRQLLDVLDHSLPHIATKKSINTLQERLIDRDCSQLKQEDLLNELRVLEQRCNALKEENITLRKNCFPETEEKVKRLKRKNAELAVIAKRLEERAKKLQEANLKMVNTPMHLKGPSLEVCKKAFARQRAKDMAEQACALLAKDKQIALLKQECLELQAKLTLGKECSSLFKLSDFDRLLRESQKEVLRLQRQIAIKYLKESLHVSKSDSQSCSSDAVSIDSYFQSDQVKESPDKTKVAPLGDGIKELELKKKRKECEILEQEVKKKQRRCEELETKLQEVQTENARLVEENSQLSSRVKWAGKVETENADLKGHLTEVTAQRDSALKDSHQQQSKLDNLEQVLKHMRDVAERRQQLEKDHDDALTALQKRQEEVKLLQEAQVEAKKEHEEATKLLEHTLDSLQAKVKTLEEKCRSQTEQFSQLSQELERFRLQTGDIGLLTSTLVTSDLPPPQCCSTPGVPQVKQDFIDEFSSWEIISLVDFSISSTFSFVYVSLEDNTEPVNDGKIKKDESDKERPIPQLLDSSCENRMSEVHNNAVAKEKHKLEAPQSSSKSESVHESPTYCPTPEVDTASEMEDLDADSISLNPEPESRFPAKLHVYLARYSYNPFDGPNENPEAELPLTAGEYIYIYGDMDDDGFYEGELMDGRRGLVPSNFVERVSDDDLIAFQPAEINELSQSSGQDISFLSGSSNERSEDGSSLSPLPCEMQGTSERAPDILAVPYPRKLAIIKQLARSIVVGWEPPLVTAGSGNIQSYNIYVDNELRQNVRCGGQTKALIEKLELKTRTYRISVQSVTEDGCSDRMRCTLLVGHGYSLAPTQLRVRSLSATCAEITWQPCNSNYSHALYMNDEGCGLTKAGTYWYSFSSLRPSTLYNVKVEAQPQRIPWELPLERREQKATVMQLTTPSAGPPDAPLDVQVELGPTPGVLLISWLPVTIDAAGSSNGVRVTGYAVYADGQKVLEVTSPTAGSVLVGMSHLQLLQVSKEISVRTMSPSGESGDSVPAKIPSALLNNPDCSSLLNPFSNSLINEPAMEKSLDACFDKFPSKPLTSSSPCSLPSTLDTCTKAKFSIHTSCSREKSMDSLPVRISPLLLQSPLSASSGSSQGSSGSDCLEPMVSQDGIHENAPPALVQTTSVPVSGSVQPLESAPDSVEISRINLQEKESKFLKESVELSDTKHSDIKAVTTSLQSTIEVGKMWNNNSLTESKTSAKEDCSSPEMEYLEEENKRSGNREISIEDFLAEGQEKTTTNNCTNEVLEQELSLPEPTLSHLEHSRSSTLSDIMEEEEDDNPEEEDSPKIKKMGVKGHCETSSKSECCETDSDEEILERILALPLQKHCSKKLFSIPEVTEEEDEEEGVYCKPPLAKTTVHVHETCHDLAPEHCGKERLLKNKDCALEDGALLNQDWDLKPNLFISQHQHENTKASVYGSPTCNTKRSYSLTDRANSCPESNRKKQGDAREQCSRMVANSNQNVFSPRSHNQKEQGLYNTAKHNPQVKQKNSKSNPRKCSQRPQYSDYTEVKIKRASSYGSPKALEIDIEYDTEDEEDSSVFQCSNQSRSNIWEDSSQTEKDGWSDCSSQSEPILHSKKRKALKRQVKVQDNGTEKALVHNIQGGRQGSRNDDPCSRLGSNMIVHTAGWDCTGKDGWNGNNTPSSLLDYQEAPSQDRATETSQLTGSESEYHQEGVPNKEQNPLKPQMLDTARIFVALFDYDPVFMSPNPDAYEEEVPFKEGQILQIFGDKDADGFYYGECAGKTGYIPCNMVSELHIQSEDIQAQLMKQGWVTSPNLLNDLEEIRAFSPPHPSPSLAPSGCLIIPPPKPRRSKKVEIAPVPDVTNVPEKSRKTHHDLSVPKQMVAIFDYNPRENSPNMDVEAELSFIAGDLITVFGPMDDDGFYYGEINGQRGLVPSNFLESAQPQVEASEAHVAPHERDDTELRVEAPVDPSASPSEDAVSGGQAANYKQIPERQHSYQGITSNKKKKSLFSKGRKLFKKLGSSGKSL</sequence>
<dbReference type="FunFam" id="2.30.30.40:FF:000006">
    <property type="entry name" value="RIMS-binding protein 2 isoform X1"/>
    <property type="match status" value="1"/>
</dbReference>
<dbReference type="RefSeq" id="XP_041437703.1">
    <property type="nucleotide sequence ID" value="XM_041581769.1"/>
</dbReference>
<evidence type="ECO:0000313" key="20">
    <source>
        <dbReference type="RefSeq" id="XP_018101714.2"/>
    </source>
</evidence>
<dbReference type="InterPro" id="IPR003961">
    <property type="entry name" value="FN3_dom"/>
</dbReference>
<dbReference type="GO" id="GO:0030156">
    <property type="term" value="F:benzodiazepine receptor binding"/>
    <property type="evidence" value="ECO:0000318"/>
    <property type="project" value="GO_Central"/>
</dbReference>
<dbReference type="InterPro" id="IPR036028">
    <property type="entry name" value="SH3-like_dom_sf"/>
</dbReference>
<dbReference type="PROSITE" id="PS50002">
    <property type="entry name" value="SH3"/>
    <property type="match status" value="3"/>
</dbReference>
<dbReference type="InterPro" id="IPR057884">
    <property type="entry name" value="FN3_RIM-BP1/2/3"/>
</dbReference>
<feature type="coiled-coil region" evidence="14">
    <location>
        <begin position="706"/>
        <end position="803"/>
    </location>
</feature>
<evidence type="ECO:0000313" key="18">
    <source>
        <dbReference type="Proteomes" id="UP000186698"/>
    </source>
</evidence>
<keyword evidence="9" id="KW-0472">Membrane</keyword>
<feature type="region of interest" description="Disordered" evidence="15">
    <location>
        <begin position="1859"/>
        <end position="1885"/>
    </location>
</feature>
<feature type="region of interest" description="Disordered" evidence="15">
    <location>
        <begin position="1467"/>
        <end position="1493"/>
    </location>
</feature>
<keyword evidence="4 13" id="KW-0728">SH3 domain</keyword>
<dbReference type="Pfam" id="PF25566">
    <property type="entry name" value="RIMB1_N"/>
    <property type="match status" value="1"/>
</dbReference>
<feature type="region of interest" description="Disordered" evidence="15">
    <location>
        <begin position="871"/>
        <end position="940"/>
    </location>
</feature>
<dbReference type="CDD" id="cd12012">
    <property type="entry name" value="SH3_RIM-BP_2"/>
    <property type="match status" value="1"/>
</dbReference>
<proteinExistence type="inferred from homology"/>
<dbReference type="FunFam" id="2.30.30.40:FF:000023">
    <property type="entry name" value="RIMS-binding protein 2 isoform F"/>
    <property type="match status" value="1"/>
</dbReference>
<dbReference type="OrthoDB" id="4158657at2759"/>
<feature type="domain" description="Fibronectin type-III" evidence="17">
    <location>
        <begin position="1093"/>
        <end position="1188"/>
    </location>
</feature>
<name>A0A8J0UGS9_XENLA</name>
<feature type="coiled-coil region" evidence="14">
    <location>
        <begin position="614"/>
        <end position="667"/>
    </location>
</feature>
<feature type="compositionally biased region" description="Polar residues" evidence="15">
    <location>
        <begin position="1859"/>
        <end position="1873"/>
    </location>
</feature>
<dbReference type="SUPFAM" id="SSF50044">
    <property type="entry name" value="SH3-domain"/>
    <property type="match status" value="3"/>
</dbReference>
<feature type="region of interest" description="Disordered" evidence="15">
    <location>
        <begin position="1633"/>
        <end position="1674"/>
    </location>
</feature>
<dbReference type="InterPro" id="IPR057950">
    <property type="entry name" value="RIMB1/RIM3A-C-like_N"/>
</dbReference>
<feature type="domain" description="SH3" evidence="16">
    <location>
        <begin position="2218"/>
        <end position="2285"/>
    </location>
</feature>
<dbReference type="InterPro" id="IPR013783">
    <property type="entry name" value="Ig-like_fold"/>
</dbReference>
<dbReference type="InterPro" id="IPR035755">
    <property type="entry name" value="RIM-BP_SH3_3"/>
</dbReference>
<dbReference type="InterPro" id="IPR035753">
    <property type="entry name" value="RIM-BP_SH3_2"/>
</dbReference>
<comment type="function">
    <text evidence="11">Plays a role in the synaptic transmission as bifunctional linker that interacts simultaneously with RIMS1, RIMS2, CACNA1D and CACNA1B.</text>
</comment>
<keyword evidence="18" id="KW-1185">Reference proteome</keyword>
<feature type="region of interest" description="Disordered" evidence="15">
    <location>
        <begin position="1807"/>
        <end position="1832"/>
    </location>
</feature>
<evidence type="ECO:0000256" key="2">
    <source>
        <dbReference type="ARBA" id="ARBA00004496"/>
    </source>
</evidence>
<evidence type="ECO:0000256" key="6">
    <source>
        <dbReference type="ARBA" id="ARBA00022490"/>
    </source>
</evidence>
<dbReference type="PROSITE" id="PS50853">
    <property type="entry name" value="FN3"/>
    <property type="match status" value="1"/>
</dbReference>
<evidence type="ECO:0000313" key="23">
    <source>
        <dbReference type="RefSeq" id="XP_041437704.1"/>
    </source>
</evidence>
<dbReference type="FunFam" id="2.60.40.10:FF:000643">
    <property type="entry name" value="RIMS-binding protein 2 isoform X1"/>
    <property type="match status" value="1"/>
</dbReference>
<dbReference type="CTD" id="108708000"/>
<evidence type="ECO:0000256" key="11">
    <source>
        <dbReference type="ARBA" id="ARBA00054159"/>
    </source>
</evidence>
<dbReference type="Gene3D" id="2.60.40.10">
    <property type="entry name" value="Immunoglobulins"/>
    <property type="match status" value="2"/>
</dbReference>
<evidence type="ECO:0000256" key="15">
    <source>
        <dbReference type="SAM" id="MobiDB-lite"/>
    </source>
</evidence>
<dbReference type="RefSeq" id="XP_018101714.2">
    <property type="nucleotide sequence ID" value="XM_018246225.2"/>
</dbReference>
<evidence type="ECO:0000256" key="10">
    <source>
        <dbReference type="ARBA" id="ARBA00034103"/>
    </source>
</evidence>
<dbReference type="CDD" id="cd12014">
    <property type="entry name" value="SH3_RIM-BP_1"/>
    <property type="match status" value="1"/>
</dbReference>
<feature type="region of interest" description="Disordered" evidence="15">
    <location>
        <begin position="1049"/>
        <end position="1078"/>
    </location>
</feature>
<dbReference type="RefSeq" id="XP_041437705.1">
    <property type="nucleotide sequence ID" value="XM_041581771.1"/>
</dbReference>
<feature type="compositionally biased region" description="Basic and acidic residues" evidence="15">
    <location>
        <begin position="873"/>
        <end position="887"/>
    </location>
</feature>
<evidence type="ECO:0000256" key="7">
    <source>
        <dbReference type="ARBA" id="ARBA00022737"/>
    </source>
</evidence>
<keyword evidence="5" id="KW-1003">Cell membrane</keyword>
<feature type="compositionally biased region" description="Low complexity" evidence="15">
    <location>
        <begin position="1467"/>
        <end position="1480"/>
    </location>
</feature>
<dbReference type="InterPro" id="IPR040325">
    <property type="entry name" value="RIMBP1/2/3"/>
</dbReference>
<evidence type="ECO:0000256" key="1">
    <source>
        <dbReference type="ARBA" id="ARBA00004236"/>
    </source>
</evidence>
<comment type="subcellular location">
    <subcellularLocation>
        <location evidence="1">Cell membrane</location>
    </subcellularLocation>
    <subcellularLocation>
        <location evidence="2">Cytoplasm</location>
    </subcellularLocation>
    <subcellularLocation>
        <location evidence="10">Synapse</location>
    </subcellularLocation>
</comment>
<feature type="coiled-coil region" evidence="14">
    <location>
        <begin position="401"/>
        <end position="478"/>
    </location>
</feature>
<dbReference type="KEGG" id="xla:108708000"/>
<evidence type="ECO:0000256" key="14">
    <source>
        <dbReference type="SAM" id="Coils"/>
    </source>
</evidence>
<feature type="region of interest" description="Disordered" evidence="15">
    <location>
        <begin position="2308"/>
        <end position="2350"/>
    </location>
</feature>
<keyword evidence="14" id="KW-0175">Coiled coil</keyword>
<evidence type="ECO:0000313" key="21">
    <source>
        <dbReference type="RefSeq" id="XP_018101715.2"/>
    </source>
</evidence>
<dbReference type="CDD" id="cd12013">
    <property type="entry name" value="SH3_RIM-BP_3"/>
    <property type="match status" value="1"/>
</dbReference>
<dbReference type="CDD" id="cd00063">
    <property type="entry name" value="FN3"/>
    <property type="match status" value="2"/>
</dbReference>
<evidence type="ECO:0000313" key="22">
    <source>
        <dbReference type="RefSeq" id="XP_041437703.1"/>
    </source>
</evidence>
<dbReference type="GO" id="GO:0005886">
    <property type="term" value="C:plasma membrane"/>
    <property type="evidence" value="ECO:0007669"/>
    <property type="project" value="UniProtKB-SubCell"/>
</dbReference>
<evidence type="ECO:0000256" key="13">
    <source>
        <dbReference type="PROSITE-ProRule" id="PRU00192"/>
    </source>
</evidence>
<dbReference type="SUPFAM" id="SSF49265">
    <property type="entry name" value="Fibronectin type III"/>
    <property type="match status" value="2"/>
</dbReference>